<dbReference type="Pfam" id="PF00583">
    <property type="entry name" value="Acetyltransf_1"/>
    <property type="match status" value="1"/>
</dbReference>
<dbReference type="Gene3D" id="3.40.630.30">
    <property type="match status" value="1"/>
</dbReference>
<reference evidence="4" key="1">
    <citation type="submission" date="2022-11" db="EMBL/GenBank/DDBJ databases">
        <title>Lacrimispora xylanolytica sy1, complete genome.</title>
        <authorList>
            <person name="Choi S."/>
        </authorList>
    </citation>
    <scope>NUCLEOTIDE SEQUENCE</scope>
    <source>
        <strain evidence="4">Sy1</strain>
    </source>
</reference>
<dbReference type="InterPro" id="IPR050832">
    <property type="entry name" value="Bact_Acetyltransf"/>
</dbReference>
<dbReference type="PANTHER" id="PTHR43877">
    <property type="entry name" value="AMINOALKYLPHOSPHONATE N-ACETYLTRANSFERASE-RELATED-RELATED"/>
    <property type="match status" value="1"/>
</dbReference>
<keyword evidence="5" id="KW-1185">Reference proteome</keyword>
<dbReference type="RefSeq" id="WP_268115457.1">
    <property type="nucleotide sequence ID" value="NZ_CP113524.1"/>
</dbReference>
<gene>
    <name evidence="4" type="ORF">OW255_02040</name>
</gene>
<evidence type="ECO:0000256" key="2">
    <source>
        <dbReference type="ARBA" id="ARBA00023315"/>
    </source>
</evidence>
<accession>A0ABY7ACB2</accession>
<feature type="domain" description="N-acetyltransferase" evidence="3">
    <location>
        <begin position="9"/>
        <end position="154"/>
    </location>
</feature>
<name>A0ABY7ACB2_9FIRM</name>
<dbReference type="InterPro" id="IPR016181">
    <property type="entry name" value="Acyl_CoA_acyltransferase"/>
</dbReference>
<evidence type="ECO:0000313" key="5">
    <source>
        <dbReference type="Proteomes" id="UP001163115"/>
    </source>
</evidence>
<proteinExistence type="predicted"/>
<dbReference type="PROSITE" id="PS51186">
    <property type="entry name" value="GNAT"/>
    <property type="match status" value="1"/>
</dbReference>
<protein>
    <submittedName>
        <fullName evidence="4">GNAT family N-acetyltransferase</fullName>
    </submittedName>
</protein>
<keyword evidence="1" id="KW-0808">Transferase</keyword>
<organism evidence="4 5">
    <name type="scientific">Lacrimispora xylanolytica</name>
    <dbReference type="NCBI Taxonomy" id="29375"/>
    <lineage>
        <taxon>Bacteria</taxon>
        <taxon>Bacillati</taxon>
        <taxon>Bacillota</taxon>
        <taxon>Clostridia</taxon>
        <taxon>Lachnospirales</taxon>
        <taxon>Lachnospiraceae</taxon>
        <taxon>Lacrimispora</taxon>
    </lineage>
</organism>
<dbReference type="PANTHER" id="PTHR43877:SF2">
    <property type="entry name" value="AMINOALKYLPHOSPHONATE N-ACETYLTRANSFERASE-RELATED"/>
    <property type="match status" value="1"/>
</dbReference>
<dbReference type="CDD" id="cd04301">
    <property type="entry name" value="NAT_SF"/>
    <property type="match status" value="1"/>
</dbReference>
<dbReference type="Proteomes" id="UP001163115">
    <property type="component" value="Chromosome"/>
</dbReference>
<evidence type="ECO:0000256" key="1">
    <source>
        <dbReference type="ARBA" id="ARBA00022679"/>
    </source>
</evidence>
<sequence>MNGKHITMAPTSPFSEEAIHLMAELSKTLKDITGSGGRNSFDPNDVCKDRAMFVIARDESGMPVGCGAFRPMDERTAEVKRMYAKVKGVGAGNQILSYLECQAREMGYQVFRLETRKVNETAISFYLRNGYQIIPNYGHYENRTESVCFEKKISI</sequence>
<evidence type="ECO:0000259" key="3">
    <source>
        <dbReference type="PROSITE" id="PS51186"/>
    </source>
</evidence>
<dbReference type="SUPFAM" id="SSF55729">
    <property type="entry name" value="Acyl-CoA N-acyltransferases (Nat)"/>
    <property type="match status" value="1"/>
</dbReference>
<dbReference type="EMBL" id="CP113524">
    <property type="protein sequence ID" value="WAJ24324.1"/>
    <property type="molecule type" value="Genomic_DNA"/>
</dbReference>
<dbReference type="InterPro" id="IPR000182">
    <property type="entry name" value="GNAT_dom"/>
</dbReference>
<keyword evidence="2" id="KW-0012">Acyltransferase</keyword>
<evidence type="ECO:0000313" key="4">
    <source>
        <dbReference type="EMBL" id="WAJ24324.1"/>
    </source>
</evidence>